<evidence type="ECO:0000313" key="2">
    <source>
        <dbReference type="EMBL" id="KAF2105718.1"/>
    </source>
</evidence>
<sequence>MSNDASPNHMPPPADAPLLGHINIKLTDNNNELFFKVKPTTPFGKVMETFCKRQGKDLKSVRFLFEGQRIRKEDTCETLDVQDGDAIEVHQEQLGGT</sequence>
<dbReference type="Proteomes" id="UP000799770">
    <property type="component" value="Unassembled WGS sequence"/>
</dbReference>
<reference evidence="2" key="1">
    <citation type="journal article" date="2020" name="Stud. Mycol.">
        <title>101 Dothideomycetes genomes: a test case for predicting lifestyles and emergence of pathogens.</title>
        <authorList>
            <person name="Haridas S."/>
            <person name="Albert R."/>
            <person name="Binder M."/>
            <person name="Bloem J."/>
            <person name="Labutti K."/>
            <person name="Salamov A."/>
            <person name="Andreopoulos B."/>
            <person name="Baker S."/>
            <person name="Barry K."/>
            <person name="Bills G."/>
            <person name="Bluhm B."/>
            <person name="Cannon C."/>
            <person name="Castanera R."/>
            <person name="Culley D."/>
            <person name="Daum C."/>
            <person name="Ezra D."/>
            <person name="Gonzalez J."/>
            <person name="Henrissat B."/>
            <person name="Kuo A."/>
            <person name="Liang C."/>
            <person name="Lipzen A."/>
            <person name="Lutzoni F."/>
            <person name="Magnuson J."/>
            <person name="Mondo S."/>
            <person name="Nolan M."/>
            <person name="Ohm R."/>
            <person name="Pangilinan J."/>
            <person name="Park H.-J."/>
            <person name="Ramirez L."/>
            <person name="Alfaro M."/>
            <person name="Sun H."/>
            <person name="Tritt A."/>
            <person name="Yoshinaga Y."/>
            <person name="Zwiers L.-H."/>
            <person name="Turgeon B."/>
            <person name="Goodwin S."/>
            <person name="Spatafora J."/>
            <person name="Crous P."/>
            <person name="Grigoriev I."/>
        </authorList>
    </citation>
    <scope>NUCLEOTIDE SEQUENCE</scope>
    <source>
        <strain evidence="2">CBS 627.86</strain>
    </source>
</reference>
<dbReference type="SMART" id="SM00213">
    <property type="entry name" value="UBQ"/>
    <property type="match status" value="1"/>
</dbReference>
<dbReference type="SUPFAM" id="SSF54236">
    <property type="entry name" value="Ubiquitin-like"/>
    <property type="match status" value="1"/>
</dbReference>
<name>A0A6A5YHU6_9PLEO</name>
<evidence type="ECO:0000259" key="1">
    <source>
        <dbReference type="PROSITE" id="PS50053"/>
    </source>
</evidence>
<dbReference type="PROSITE" id="PS50053">
    <property type="entry name" value="UBIQUITIN_2"/>
    <property type="match status" value="1"/>
</dbReference>
<dbReference type="EMBL" id="ML977373">
    <property type="protein sequence ID" value="KAF2105718.1"/>
    <property type="molecule type" value="Genomic_DNA"/>
</dbReference>
<dbReference type="OrthoDB" id="442921at2759"/>
<keyword evidence="3" id="KW-1185">Reference proteome</keyword>
<dbReference type="Gene3D" id="3.10.20.90">
    <property type="entry name" value="Phosphatidylinositol 3-kinase Catalytic Subunit, Chain A, domain 1"/>
    <property type="match status" value="1"/>
</dbReference>
<gene>
    <name evidence="2" type="ORF">BDV96DRAFT_508960</name>
</gene>
<dbReference type="Pfam" id="PF11976">
    <property type="entry name" value="Rad60-SLD"/>
    <property type="match status" value="1"/>
</dbReference>
<dbReference type="InterPro" id="IPR000626">
    <property type="entry name" value="Ubiquitin-like_dom"/>
</dbReference>
<protein>
    <submittedName>
        <fullName evidence="2">Ubiquitin-like protein-like protein SMT3</fullName>
    </submittedName>
</protein>
<dbReference type="AlphaFoldDB" id="A0A6A5YHU6"/>
<dbReference type="PANTHER" id="PTHR10562">
    <property type="entry name" value="SMALL UBIQUITIN-RELATED MODIFIER"/>
    <property type="match status" value="1"/>
</dbReference>
<accession>A0A6A5YHU6</accession>
<proteinExistence type="predicted"/>
<dbReference type="InterPro" id="IPR029071">
    <property type="entry name" value="Ubiquitin-like_domsf"/>
</dbReference>
<dbReference type="InterPro" id="IPR022617">
    <property type="entry name" value="Rad60/SUMO-like_dom"/>
</dbReference>
<evidence type="ECO:0000313" key="3">
    <source>
        <dbReference type="Proteomes" id="UP000799770"/>
    </source>
</evidence>
<feature type="domain" description="Ubiquitin-like" evidence="1">
    <location>
        <begin position="20"/>
        <end position="96"/>
    </location>
</feature>
<organism evidence="2 3">
    <name type="scientific">Lophiotrema nucula</name>
    <dbReference type="NCBI Taxonomy" id="690887"/>
    <lineage>
        <taxon>Eukaryota</taxon>
        <taxon>Fungi</taxon>
        <taxon>Dikarya</taxon>
        <taxon>Ascomycota</taxon>
        <taxon>Pezizomycotina</taxon>
        <taxon>Dothideomycetes</taxon>
        <taxon>Pleosporomycetidae</taxon>
        <taxon>Pleosporales</taxon>
        <taxon>Lophiotremataceae</taxon>
        <taxon>Lophiotrema</taxon>
    </lineage>
</organism>